<dbReference type="EMBL" id="SEKV01000495">
    <property type="protein sequence ID" value="TFY56548.1"/>
    <property type="molecule type" value="Genomic_DNA"/>
</dbReference>
<evidence type="ECO:0000313" key="9">
    <source>
        <dbReference type="Proteomes" id="UP000298390"/>
    </source>
</evidence>
<dbReference type="STRING" id="34475.A0A4Y9Y3P7"/>
<comment type="caution">
    <text evidence="8">The sequence shown here is derived from an EMBL/GenBank/DDBJ whole genome shotgun (WGS) entry which is preliminary data.</text>
</comment>
<dbReference type="PANTHER" id="PTHR12911:SF8">
    <property type="entry name" value="KLAROID PROTEIN-RELATED"/>
    <property type="match status" value="1"/>
</dbReference>
<dbReference type="GO" id="GO:0034993">
    <property type="term" value="C:meiotic nuclear membrane microtubule tethering complex"/>
    <property type="evidence" value="ECO:0007669"/>
    <property type="project" value="TreeGrafter"/>
</dbReference>
<evidence type="ECO:0000256" key="5">
    <source>
        <dbReference type="SAM" id="MobiDB-lite"/>
    </source>
</evidence>
<dbReference type="InterPro" id="IPR012919">
    <property type="entry name" value="SUN_dom"/>
</dbReference>
<evidence type="ECO:0000256" key="4">
    <source>
        <dbReference type="ARBA" id="ARBA00023136"/>
    </source>
</evidence>
<evidence type="ECO:0000256" key="2">
    <source>
        <dbReference type="ARBA" id="ARBA00022692"/>
    </source>
</evidence>
<evidence type="ECO:0000313" key="8">
    <source>
        <dbReference type="EMBL" id="TFY56548.1"/>
    </source>
</evidence>
<dbReference type="InterPro" id="IPR045119">
    <property type="entry name" value="SUN1-5"/>
</dbReference>
<feature type="domain" description="SUN" evidence="7">
    <location>
        <begin position="110"/>
        <end position="332"/>
    </location>
</feature>
<name>A0A4Y9Y3P7_9APHY</name>
<dbReference type="Proteomes" id="UP000298390">
    <property type="component" value="Unassembled WGS sequence"/>
</dbReference>
<dbReference type="Gene3D" id="2.60.120.260">
    <property type="entry name" value="Galactose-binding domain-like"/>
    <property type="match status" value="1"/>
</dbReference>
<dbReference type="PANTHER" id="PTHR12911">
    <property type="entry name" value="SAD1/UNC-84-LIKE PROTEIN-RELATED"/>
    <property type="match status" value="1"/>
</dbReference>
<organism evidence="8 9">
    <name type="scientific">Rhodofomes roseus</name>
    <dbReference type="NCBI Taxonomy" id="34475"/>
    <lineage>
        <taxon>Eukaryota</taxon>
        <taxon>Fungi</taxon>
        <taxon>Dikarya</taxon>
        <taxon>Basidiomycota</taxon>
        <taxon>Agaricomycotina</taxon>
        <taxon>Agaricomycetes</taxon>
        <taxon>Polyporales</taxon>
        <taxon>Rhodofomes</taxon>
    </lineage>
</organism>
<evidence type="ECO:0000259" key="7">
    <source>
        <dbReference type="PROSITE" id="PS51469"/>
    </source>
</evidence>
<evidence type="ECO:0000256" key="3">
    <source>
        <dbReference type="ARBA" id="ARBA00022989"/>
    </source>
</evidence>
<dbReference type="AlphaFoldDB" id="A0A4Y9Y3P7"/>
<dbReference type="GO" id="GO:0043495">
    <property type="term" value="F:protein-membrane adaptor activity"/>
    <property type="evidence" value="ECO:0007669"/>
    <property type="project" value="TreeGrafter"/>
</dbReference>
<proteinExistence type="predicted"/>
<comment type="subcellular location">
    <subcellularLocation>
        <location evidence="1">Membrane</location>
    </subcellularLocation>
</comment>
<keyword evidence="3 6" id="KW-1133">Transmembrane helix</keyword>
<dbReference type="Pfam" id="PF07738">
    <property type="entry name" value="Sad1_UNC"/>
    <property type="match status" value="1"/>
</dbReference>
<gene>
    <name evidence="8" type="ORF">EVJ58_g7574</name>
</gene>
<keyword evidence="4 6" id="KW-0472">Membrane</keyword>
<protein>
    <recommendedName>
        <fullName evidence="7">SUN domain-containing protein</fullName>
    </recommendedName>
</protein>
<keyword evidence="2 6" id="KW-0812">Transmembrane</keyword>
<evidence type="ECO:0000256" key="6">
    <source>
        <dbReference type="SAM" id="Phobius"/>
    </source>
</evidence>
<accession>A0A4Y9Y3P7</accession>
<dbReference type="PROSITE" id="PS51469">
    <property type="entry name" value="SUN"/>
    <property type="match status" value="1"/>
</dbReference>
<feature type="region of interest" description="Disordered" evidence="5">
    <location>
        <begin position="420"/>
        <end position="461"/>
    </location>
</feature>
<reference evidence="8 9" key="1">
    <citation type="submission" date="2019-01" db="EMBL/GenBank/DDBJ databases">
        <title>Genome sequencing of the rare red list fungi Fomitopsis rosea.</title>
        <authorList>
            <person name="Buettner E."/>
            <person name="Kellner H."/>
        </authorList>
    </citation>
    <scope>NUCLEOTIDE SEQUENCE [LARGE SCALE GENOMIC DNA]</scope>
    <source>
        <strain evidence="8 9">DSM 105464</strain>
    </source>
</reference>
<feature type="transmembrane region" description="Helical" evidence="6">
    <location>
        <begin position="66"/>
        <end position="86"/>
    </location>
</feature>
<evidence type="ECO:0000256" key="1">
    <source>
        <dbReference type="ARBA" id="ARBA00004370"/>
    </source>
</evidence>
<sequence length="582" mass="63273">MRETKQSPYDANRFLYCEDSGTWPAAGENTNKLVRFASTNSISSEKAEHALPSRPRSPKQSVSGTFPQVTLLIAVGLLLLAVLLQISQRARDDLLRYQQQIVSLLLPTPNAADPPASLSPALRAAIEDIVKDQIRAHVSASRGQRDFALKAAGARVVPELTTSCTNLFSWDCDGPSIALEDDVRVGKCWNVQSLPAQLAIVLPEIIRPSHVTIEHLPISIAPDIGVAPRDLTFWGVVDGKINTAQYEALLDSDSEVEATRGCSPVIAKGHLYAPLLSFTYDIDNDDPVQTFALDKRLRDANISFAVFVLEIHGNWGGASTCLYRSASVLLGHKRGLGEGHHTFVNSGKSRRITDNHRNAMPLELQEQQTERTYMRDSTSEAAARAQLAARVRAVDAAAHAELLAMEARLRTVKPPPIPPSAYSVPLNPRPQQAFPNPHAEAPSSTRYPASPVGMPSSSQHVSNQSYADFSLPMQRMEFVEYPSNSYCTSLAASAYTPSPPAAICSDEASGPPFTLDVSYTSNTSDIFPVSVPYSNDAPRGHAICSNYESTPPYATRLDDTLASLSRSDARHAAINDTRTILH</sequence>